<dbReference type="SFLD" id="SFLDG01136">
    <property type="entry name" value="C1.6:_Phosphoserine_Phosphatas"/>
    <property type="match status" value="1"/>
</dbReference>
<protein>
    <submittedName>
        <fullName evidence="7">Uncharacterized protein</fullName>
    </submittedName>
</protein>
<dbReference type="InterPro" id="IPR010023">
    <property type="entry name" value="KdsC_fam"/>
</dbReference>
<name>A0A9P6YJN0_9FUNG</name>
<gene>
    <name evidence="7" type="ORF">G6F50_013289</name>
</gene>
<comment type="caution">
    <text evidence="7">The sequence shown here is derived from an EMBL/GenBank/DDBJ whole genome shotgun (WGS) entry which is preliminary data.</text>
</comment>
<dbReference type="PANTHER" id="PTHR37481">
    <property type="entry name" value="LIPOPOLYSACCHARIDE EXPORT SYSTEM PROTEIN LPTC"/>
    <property type="match status" value="1"/>
</dbReference>
<dbReference type="GO" id="GO:0015221">
    <property type="term" value="F:lipopolysaccharide transmembrane transporter activity"/>
    <property type="evidence" value="ECO:0007669"/>
    <property type="project" value="InterPro"/>
</dbReference>
<dbReference type="CDD" id="cd01630">
    <property type="entry name" value="HAD_KDO-like"/>
    <property type="match status" value="1"/>
</dbReference>
<evidence type="ECO:0000256" key="5">
    <source>
        <dbReference type="ARBA" id="ARBA00022989"/>
    </source>
</evidence>
<evidence type="ECO:0000256" key="2">
    <source>
        <dbReference type="ARBA" id="ARBA00022475"/>
    </source>
</evidence>
<evidence type="ECO:0000256" key="1">
    <source>
        <dbReference type="ARBA" id="ARBA00005893"/>
    </source>
</evidence>
<proteinExistence type="inferred from homology"/>
<sequence>MPWSPLPAFPAHLHAAAARIRRACFDVDGTLTDGRLYYDKDGNESKAYFVQDGLGLKLLQQHGIHPVLITARNSQSALRRGADLGIDTQIAVGDKLASVQALCAQHGIGLEQVAFMGDDLPDLAPLGAVGLAVAPANAHPGIAERVHWQTRTEGGRPRGRRPGEVQRMNRPTLNWRTVLGIGLLLAALLSSWAALRNRDKGPANGGNEVGVDYILHDFTIVALDEQGKESTTLRAPLLERQRGDQTISISTPLFEMPDKDGKHWTLRSETGWLSAKGDEMKLRGNVAGDSPAGPGVPPTTFRTDPLDVFPKESRARTDARVTMTRPGMEQSGVGFEVDSKNNTYHFLSQSKGRYTPRH</sequence>
<dbReference type="Gene3D" id="3.40.50.1000">
    <property type="entry name" value="HAD superfamily/HAD-like"/>
    <property type="match status" value="1"/>
</dbReference>
<dbReference type="SFLD" id="SFLDS00003">
    <property type="entry name" value="Haloacid_Dehalogenase"/>
    <property type="match status" value="1"/>
</dbReference>
<keyword evidence="3" id="KW-0997">Cell inner membrane</keyword>
<dbReference type="EMBL" id="JAANIU010005077">
    <property type="protein sequence ID" value="KAG1550303.1"/>
    <property type="molecule type" value="Genomic_DNA"/>
</dbReference>
<evidence type="ECO:0000256" key="4">
    <source>
        <dbReference type="ARBA" id="ARBA00022692"/>
    </source>
</evidence>
<accession>A0A9P6YJN0</accession>
<comment type="similarity">
    <text evidence="1">Belongs to the KdsC family.</text>
</comment>
<dbReference type="GO" id="GO:0016788">
    <property type="term" value="F:hydrolase activity, acting on ester bonds"/>
    <property type="evidence" value="ECO:0007669"/>
    <property type="project" value="InterPro"/>
</dbReference>
<dbReference type="InterPro" id="IPR010664">
    <property type="entry name" value="LipoPS_assembly_LptC-rel"/>
</dbReference>
<dbReference type="SUPFAM" id="SSF56784">
    <property type="entry name" value="HAD-like"/>
    <property type="match status" value="1"/>
</dbReference>
<keyword evidence="5" id="KW-1133">Transmembrane helix</keyword>
<evidence type="ECO:0000256" key="6">
    <source>
        <dbReference type="ARBA" id="ARBA00023136"/>
    </source>
</evidence>
<keyword evidence="6" id="KW-0472">Membrane</keyword>
<keyword evidence="4" id="KW-0812">Transmembrane</keyword>
<evidence type="ECO:0000313" key="7">
    <source>
        <dbReference type="EMBL" id="KAG1550303.1"/>
    </source>
</evidence>
<dbReference type="Pfam" id="PF06835">
    <property type="entry name" value="LptC"/>
    <property type="match status" value="1"/>
</dbReference>
<evidence type="ECO:0000256" key="3">
    <source>
        <dbReference type="ARBA" id="ARBA00022519"/>
    </source>
</evidence>
<dbReference type="PANTHER" id="PTHR37481:SF1">
    <property type="entry name" value="LIPOPOLYSACCHARIDE EXPORT SYSTEM PROTEIN LPTC"/>
    <property type="match status" value="1"/>
</dbReference>
<dbReference type="InterPro" id="IPR052363">
    <property type="entry name" value="LPS_export_LptC"/>
</dbReference>
<dbReference type="GO" id="GO:0005886">
    <property type="term" value="C:plasma membrane"/>
    <property type="evidence" value="ECO:0007669"/>
    <property type="project" value="InterPro"/>
</dbReference>
<dbReference type="AlphaFoldDB" id="A0A9P6YJN0"/>
<reference evidence="7 8" key="1">
    <citation type="journal article" date="2020" name="Microb. Genom.">
        <title>Genetic diversity of clinical and environmental Mucorales isolates obtained from an investigation of mucormycosis cases among solid organ transplant recipients.</title>
        <authorList>
            <person name="Nguyen M.H."/>
            <person name="Kaul D."/>
            <person name="Muto C."/>
            <person name="Cheng S.J."/>
            <person name="Richter R.A."/>
            <person name="Bruno V.M."/>
            <person name="Liu G."/>
            <person name="Beyhan S."/>
            <person name="Sundermann A.J."/>
            <person name="Mounaud S."/>
            <person name="Pasculle A.W."/>
            <person name="Nierman W.C."/>
            <person name="Driscoll E."/>
            <person name="Cumbie R."/>
            <person name="Clancy C.J."/>
            <person name="Dupont C.L."/>
        </authorList>
    </citation>
    <scope>NUCLEOTIDE SEQUENCE [LARGE SCALE GENOMIC DNA]</scope>
    <source>
        <strain evidence="7 8">GL24</strain>
    </source>
</reference>
<evidence type="ECO:0000313" key="8">
    <source>
        <dbReference type="Proteomes" id="UP000740926"/>
    </source>
</evidence>
<dbReference type="Proteomes" id="UP000740926">
    <property type="component" value="Unassembled WGS sequence"/>
</dbReference>
<keyword evidence="8" id="KW-1185">Reference proteome</keyword>
<dbReference type="NCBIfam" id="TIGR04409">
    <property type="entry name" value="LptC_YrbK"/>
    <property type="match status" value="1"/>
</dbReference>
<dbReference type="InterPro" id="IPR026265">
    <property type="entry name" value="LptC"/>
</dbReference>
<dbReference type="InterPro" id="IPR023214">
    <property type="entry name" value="HAD_sf"/>
</dbReference>
<dbReference type="Gene3D" id="2.60.450.10">
    <property type="entry name" value="Lipopolysaccharide (LPS) transport protein A like domain"/>
    <property type="match status" value="1"/>
</dbReference>
<keyword evidence="2" id="KW-1003">Cell membrane</keyword>
<dbReference type="SFLD" id="SFLDG01138">
    <property type="entry name" value="C1.6.2:_Deoxy-d-mannose-octulo"/>
    <property type="match status" value="1"/>
</dbReference>
<dbReference type="GO" id="GO:0017089">
    <property type="term" value="F:glycolipid transfer activity"/>
    <property type="evidence" value="ECO:0007669"/>
    <property type="project" value="TreeGrafter"/>
</dbReference>
<organism evidence="7 8">
    <name type="scientific">Rhizopus delemar</name>
    <dbReference type="NCBI Taxonomy" id="936053"/>
    <lineage>
        <taxon>Eukaryota</taxon>
        <taxon>Fungi</taxon>
        <taxon>Fungi incertae sedis</taxon>
        <taxon>Mucoromycota</taxon>
        <taxon>Mucoromycotina</taxon>
        <taxon>Mucoromycetes</taxon>
        <taxon>Mucorales</taxon>
        <taxon>Mucorineae</taxon>
        <taxon>Rhizopodaceae</taxon>
        <taxon>Rhizopus</taxon>
    </lineage>
</organism>
<dbReference type="InterPro" id="IPR036412">
    <property type="entry name" value="HAD-like_sf"/>
</dbReference>
<dbReference type="Pfam" id="PF08282">
    <property type="entry name" value="Hydrolase_3"/>
    <property type="match status" value="1"/>
</dbReference>